<keyword evidence="7" id="KW-0597">Phosphoprotein</keyword>
<keyword evidence="14 22" id="KW-1133">Transmembrane helix</keyword>
<evidence type="ECO:0000256" key="2">
    <source>
        <dbReference type="ARBA" id="ARBA00004141"/>
    </source>
</evidence>
<evidence type="ECO:0000256" key="4">
    <source>
        <dbReference type="ARBA" id="ARBA00004555"/>
    </source>
</evidence>
<dbReference type="InterPro" id="IPR044492">
    <property type="entry name" value="P_typ_ATPase_HD_dom"/>
</dbReference>
<dbReference type="Gene3D" id="2.70.150.10">
    <property type="entry name" value="Calcium-transporting ATPase, cytoplasmic transduction domain A"/>
    <property type="match status" value="1"/>
</dbReference>
<evidence type="ECO:0000256" key="9">
    <source>
        <dbReference type="ARBA" id="ARBA00022723"/>
    </source>
</evidence>
<dbReference type="PROSITE" id="PS00154">
    <property type="entry name" value="ATPASE_E1_E2"/>
    <property type="match status" value="1"/>
</dbReference>
<evidence type="ECO:0000256" key="16">
    <source>
        <dbReference type="ARBA" id="ARBA00023136"/>
    </source>
</evidence>
<feature type="transmembrane region" description="Helical" evidence="22">
    <location>
        <begin position="371"/>
        <end position="394"/>
    </location>
</feature>
<feature type="binding site" evidence="20">
    <location>
        <position position="444"/>
    </location>
    <ligand>
        <name>ATP</name>
        <dbReference type="ChEBI" id="CHEBI:30616"/>
    </ligand>
</feature>
<dbReference type="InterPro" id="IPR023214">
    <property type="entry name" value="HAD_sf"/>
</dbReference>
<keyword evidence="16 22" id="KW-0472">Membrane</keyword>
<feature type="binding site" evidence="21">
    <location>
        <position position="817"/>
    </location>
    <ligand>
        <name>Mg(2+)</name>
        <dbReference type="ChEBI" id="CHEBI:18420"/>
    </ligand>
</feature>
<dbReference type="NCBIfam" id="TIGR01652">
    <property type="entry name" value="ATPase-Plipid"/>
    <property type="match status" value="2"/>
</dbReference>
<dbReference type="InterPro" id="IPR023299">
    <property type="entry name" value="ATPase_P-typ_cyto_dom_N"/>
</dbReference>
<dbReference type="Pfam" id="PF16212">
    <property type="entry name" value="PhoLip_ATPase_C"/>
    <property type="match status" value="1"/>
</dbReference>
<dbReference type="FunFam" id="3.40.1110.10:FF:000035">
    <property type="entry name" value="Phospholipid-transporting ATPase"/>
    <property type="match status" value="1"/>
</dbReference>
<feature type="transmembrane region" description="Helical" evidence="22">
    <location>
        <begin position="994"/>
        <end position="1014"/>
    </location>
</feature>
<comment type="caution">
    <text evidence="27">The sequence shown here is derived from an EMBL/GenBank/DDBJ whole genome shotgun (WGS) entry which is preliminary data.</text>
</comment>
<dbReference type="AlphaFoldDB" id="A0AAW1IV09"/>
<dbReference type="GO" id="GO:0016887">
    <property type="term" value="F:ATP hydrolysis activity"/>
    <property type="evidence" value="ECO:0007669"/>
    <property type="project" value="InterPro"/>
</dbReference>
<dbReference type="Pfam" id="PF16209">
    <property type="entry name" value="PhoLip_ATPase_N"/>
    <property type="match status" value="1"/>
</dbReference>
<feature type="domain" description="P-type ATPase N-terminal" evidence="25">
    <location>
        <begin position="70"/>
        <end position="134"/>
    </location>
</feature>
<evidence type="ECO:0000256" key="7">
    <source>
        <dbReference type="ARBA" id="ARBA00022553"/>
    </source>
</evidence>
<evidence type="ECO:0000256" key="18">
    <source>
        <dbReference type="ARBA" id="ARBA00051303"/>
    </source>
</evidence>
<dbReference type="InterPro" id="IPR036412">
    <property type="entry name" value="HAD-like_sf"/>
</dbReference>
<feature type="binding site" evidence="20">
    <location>
        <position position="820"/>
    </location>
    <ligand>
        <name>ATP</name>
        <dbReference type="ChEBI" id="CHEBI:30616"/>
    </ligand>
</feature>
<feature type="binding site" evidence="20">
    <location>
        <position position="701"/>
    </location>
    <ligand>
        <name>ATP</name>
        <dbReference type="ChEBI" id="CHEBI:30616"/>
    </ligand>
</feature>
<dbReference type="SUPFAM" id="SSF56784">
    <property type="entry name" value="HAD-like"/>
    <property type="match status" value="1"/>
</dbReference>
<evidence type="ECO:0000256" key="21">
    <source>
        <dbReference type="PIRSR" id="PIRSR606539-3"/>
    </source>
</evidence>
<reference evidence="27 28" key="1">
    <citation type="journal article" date="2024" name="BMC Genomics">
        <title>De novo assembly and annotation of Popillia japonica's genome with initial clues to its potential as an invasive pest.</title>
        <authorList>
            <person name="Cucini C."/>
            <person name="Boschi S."/>
            <person name="Funari R."/>
            <person name="Cardaioli E."/>
            <person name="Iannotti N."/>
            <person name="Marturano G."/>
            <person name="Paoli F."/>
            <person name="Bruttini M."/>
            <person name="Carapelli A."/>
            <person name="Frati F."/>
            <person name="Nardi F."/>
        </authorList>
    </citation>
    <scope>NUCLEOTIDE SEQUENCE [LARGE SCALE GENOMIC DNA]</scope>
    <source>
        <strain evidence="27">DMR45628</strain>
    </source>
</reference>
<feature type="binding site" evidence="20">
    <location>
        <position position="621"/>
    </location>
    <ligand>
        <name>ATP</name>
        <dbReference type="ChEBI" id="CHEBI:30616"/>
    </ligand>
</feature>
<dbReference type="PRINTS" id="PR00119">
    <property type="entry name" value="CATATPASE"/>
</dbReference>
<feature type="binding site" evidence="20">
    <location>
        <position position="587"/>
    </location>
    <ligand>
        <name>ATP</name>
        <dbReference type="ChEBI" id="CHEBI:30616"/>
    </ligand>
</feature>
<feature type="binding site" evidence="21">
    <location>
        <position position="821"/>
    </location>
    <ligand>
        <name>Mg(2+)</name>
        <dbReference type="ChEBI" id="CHEBI:18420"/>
    </ligand>
</feature>
<feature type="binding site" evidence="20">
    <location>
        <position position="821"/>
    </location>
    <ligand>
        <name>ATP</name>
        <dbReference type="ChEBI" id="CHEBI:30616"/>
    </ligand>
</feature>
<feature type="domain" description="P-type ATPase A" evidence="24">
    <location>
        <begin position="163"/>
        <end position="225"/>
    </location>
</feature>
<comment type="catalytic activity">
    <reaction evidence="17 22">
        <text>ATP + H2O + phospholipidSide 1 = ADP + phosphate + phospholipidSide 2.</text>
        <dbReference type="EC" id="7.6.2.1"/>
    </reaction>
</comment>
<dbReference type="Pfam" id="PF13246">
    <property type="entry name" value="Cation_ATPase"/>
    <property type="match status" value="1"/>
</dbReference>
<dbReference type="PANTHER" id="PTHR24092">
    <property type="entry name" value="PROBABLE PHOSPHOLIPID-TRANSPORTING ATPASE"/>
    <property type="match status" value="1"/>
</dbReference>
<evidence type="ECO:0000313" key="27">
    <source>
        <dbReference type="EMBL" id="KAK9693676.1"/>
    </source>
</evidence>
<gene>
    <name evidence="27" type="ORF">QE152_g34048</name>
</gene>
<feature type="binding site" evidence="20">
    <location>
        <position position="791"/>
    </location>
    <ligand>
        <name>ATP</name>
        <dbReference type="ChEBI" id="CHEBI:30616"/>
    </ligand>
</feature>
<feature type="binding site" evidence="20">
    <location>
        <position position="523"/>
    </location>
    <ligand>
        <name>ATP</name>
        <dbReference type="ChEBI" id="CHEBI:30616"/>
    </ligand>
</feature>
<dbReference type="GO" id="GO:0005524">
    <property type="term" value="F:ATP binding"/>
    <property type="evidence" value="ECO:0007669"/>
    <property type="project" value="UniProtKB-UniRule"/>
</dbReference>
<dbReference type="SFLD" id="SFLDF00027">
    <property type="entry name" value="p-type_atpase"/>
    <property type="match status" value="1"/>
</dbReference>
<evidence type="ECO:0000256" key="12">
    <source>
        <dbReference type="ARBA" id="ARBA00022842"/>
    </source>
</evidence>
<dbReference type="InterPro" id="IPR018303">
    <property type="entry name" value="ATPase_P-typ_P_site"/>
</dbReference>
<evidence type="ECO:0000256" key="5">
    <source>
        <dbReference type="ARBA" id="ARBA00008109"/>
    </source>
</evidence>
<feature type="binding site" evidence="21">
    <location>
        <position position="444"/>
    </location>
    <ligand>
        <name>Mg(2+)</name>
        <dbReference type="ChEBI" id="CHEBI:18420"/>
    </ligand>
</feature>
<evidence type="ECO:0000256" key="19">
    <source>
        <dbReference type="PIRSR" id="PIRSR606539-1"/>
    </source>
</evidence>
<protein>
    <recommendedName>
        <fullName evidence="22">Phospholipid-transporting ATPase</fullName>
        <ecNumber evidence="22">7.6.2.1</ecNumber>
    </recommendedName>
</protein>
<feature type="transmembrane region" description="Helical" evidence="22">
    <location>
        <begin position="874"/>
        <end position="895"/>
    </location>
</feature>
<dbReference type="SUPFAM" id="SSF81653">
    <property type="entry name" value="Calcium ATPase, transduction domain A"/>
    <property type="match status" value="1"/>
</dbReference>
<dbReference type="InterPro" id="IPR023298">
    <property type="entry name" value="ATPase_P-typ_TM_dom_sf"/>
</dbReference>
<keyword evidence="13 22" id="KW-1278">Translocase</keyword>
<evidence type="ECO:0000256" key="3">
    <source>
        <dbReference type="ARBA" id="ARBA00004236"/>
    </source>
</evidence>
<evidence type="ECO:0000256" key="14">
    <source>
        <dbReference type="ARBA" id="ARBA00022989"/>
    </source>
</evidence>
<dbReference type="GO" id="GO:0005802">
    <property type="term" value="C:trans-Golgi network"/>
    <property type="evidence" value="ECO:0007669"/>
    <property type="project" value="TreeGrafter"/>
</dbReference>
<dbReference type="SFLD" id="SFLDS00003">
    <property type="entry name" value="Haloacid_Dehalogenase"/>
    <property type="match status" value="1"/>
</dbReference>
<dbReference type="SUPFAM" id="SSF81660">
    <property type="entry name" value="Metal cation-transporting ATPase, ATP-binding domain N"/>
    <property type="match status" value="1"/>
</dbReference>
<dbReference type="Pfam" id="PF00122">
    <property type="entry name" value="E1-E2_ATPase"/>
    <property type="match status" value="1"/>
</dbReference>
<evidence type="ECO:0000256" key="22">
    <source>
        <dbReference type="RuleBase" id="RU362033"/>
    </source>
</evidence>
<dbReference type="GO" id="GO:0140326">
    <property type="term" value="F:ATPase-coupled intramembrane lipid transporter activity"/>
    <property type="evidence" value="ECO:0007669"/>
    <property type="project" value="UniProtKB-EC"/>
</dbReference>
<sequence>MWQGVLNKIPPFRMPHQSFELRRLSSPDQNNPPFVGTYTPAGEDGTVSSAIDRETQDSGTPADAETRIIFINRPQPAHVKFVNNHISTAKYSVVRFVPLFLFEQFRRWSNIFFLMIALLQQIPDVSPTGRYTTLVPLVFILSVSAIKEIIEDVKRHKADDETNHRHVDVLRDNTWVGVRWKKVAVGDIVRVHNNDFFPADLVLLSSSEPRGISFIETANLDGETNLKIRQALTTTAVLTTTSEVASLSGTIECEPPNRHLYEFTGVLKKTDESPQPLRPDQILLRGAMLRNTAWIYGVVIYTGHETKLMRNAMKAPLKRSSIDKLTNYQILLLFVILLVMSTICTLGNIFWTRNHLDTDWYIGLNDISHNVAYNLLTIFSGRVIIWILTVPISLQVTLEVVRFIQAIFINMDKEMYYEETDTPAMARTSNLNEELGQVKYIFSDKTGTLTRNIMEFKKCTVGAEIYDVADTPEQSLLIQHIKQRHENATLLQELLILLSVCHTVIPEKMPDGEYMYHAASPDERALVYGASKFGYVFESRTPDTVEINAFGELQQYQVLNVIEFTSTRKRMSVVIKDPQGKIKLYCKGADTVIYERLSNHDQRYKEMLLSHLELFATEGLRTLCCAYAELNETFYEHWQEIYHQSTCALVDREARINEAANLIEKNLELIGATAIEDKLQDQVPETIAALLKADINIWVLTGDKQETAINIGYSSRLMVHGTPLIILNEDSLDNARESILRHNTDLGENLEKQNDIALVVDGKTLKYALSCDLRSDFLKLCVSCKVVICCRVSPMQKAEVVDYVTKHTKTVTLAIGDGANDVAMIQKAHVGVGISGVEGLQAACASDYSIAQFRFLLRLLLVHGSWNYTRMCKLILYSFYKNICLYVIELWFAIYSGWSGQVLFERWTIGLYNVLFTALPPLAIGLFDRTYNADVMMAYPKLYHPSQSGNLYTIKIFWYWVINGTVHSALLFWLPLLMCEHDILWMSGREGGYLTLGNCVYTYVVITVCLKAGLVSTSWCWPTHCAIWGSIFLWFLFILIYSNFWPTIPLGAVMTGMHIILSTSVVFWLGLFLIPTITILPDFVIRVFQDNTRKAIPELDMSRESKNSLSETARLLKNVRSVFLRRNNTRVDLEMSHGYAFSQEEGGSVSQSDVIRVYDTNTPKPSGN</sequence>
<evidence type="ECO:0000256" key="11">
    <source>
        <dbReference type="ARBA" id="ARBA00022840"/>
    </source>
</evidence>
<evidence type="ECO:0000256" key="15">
    <source>
        <dbReference type="ARBA" id="ARBA00023034"/>
    </source>
</evidence>
<dbReference type="Gene3D" id="3.40.1110.10">
    <property type="entry name" value="Calcium-transporting ATPase, cytoplasmic domain N"/>
    <property type="match status" value="1"/>
</dbReference>
<evidence type="ECO:0000256" key="17">
    <source>
        <dbReference type="ARBA" id="ARBA00034036"/>
    </source>
</evidence>
<evidence type="ECO:0000256" key="6">
    <source>
        <dbReference type="ARBA" id="ARBA00022475"/>
    </source>
</evidence>
<evidence type="ECO:0000256" key="10">
    <source>
        <dbReference type="ARBA" id="ARBA00022741"/>
    </source>
</evidence>
<feature type="binding site" evidence="20">
    <location>
        <position position="446"/>
    </location>
    <ligand>
        <name>ATP</name>
        <dbReference type="ChEBI" id="CHEBI:30616"/>
    </ligand>
</feature>
<dbReference type="InterPro" id="IPR032631">
    <property type="entry name" value="P-type_ATPase_N"/>
</dbReference>
<accession>A0AAW1IV09</accession>
<evidence type="ECO:0000259" key="24">
    <source>
        <dbReference type="Pfam" id="PF00122"/>
    </source>
</evidence>
<feature type="transmembrane region" description="Helical" evidence="22">
    <location>
        <begin position="956"/>
        <end position="974"/>
    </location>
</feature>
<comment type="cofactor">
    <cofactor evidence="1 21">
        <name>Mg(2+)</name>
        <dbReference type="ChEBI" id="CHEBI:18420"/>
    </cofactor>
</comment>
<comment type="subcellular location">
    <subcellularLocation>
        <location evidence="3">Cell membrane</location>
    </subcellularLocation>
    <subcellularLocation>
        <location evidence="4">Golgi apparatus</location>
    </subcellularLocation>
    <subcellularLocation>
        <location evidence="2 22">Membrane</location>
        <topology evidence="2 22">Multi-pass membrane protein</topology>
    </subcellularLocation>
</comment>
<keyword evidence="15" id="KW-0333">Golgi apparatus</keyword>
<feature type="binding site" evidence="20">
    <location>
        <position position="445"/>
    </location>
    <ligand>
        <name>ATP</name>
        <dbReference type="ChEBI" id="CHEBI:30616"/>
    </ligand>
</feature>
<dbReference type="PANTHER" id="PTHR24092:SF150">
    <property type="entry name" value="PHOSPHOLIPID-TRANSPORTING ATPASE"/>
    <property type="match status" value="1"/>
</dbReference>
<feature type="binding site" evidence="20">
    <location>
        <position position="797"/>
    </location>
    <ligand>
        <name>ATP</name>
        <dbReference type="ChEBI" id="CHEBI:30616"/>
    </ligand>
</feature>
<feature type="binding site" evidence="20">
    <location>
        <position position="703"/>
    </location>
    <ligand>
        <name>ATP</name>
        <dbReference type="ChEBI" id="CHEBI:30616"/>
    </ligand>
</feature>
<dbReference type="InterPro" id="IPR008250">
    <property type="entry name" value="ATPase_P-typ_transduc_dom_A_sf"/>
</dbReference>
<evidence type="ECO:0000256" key="23">
    <source>
        <dbReference type="SAM" id="MobiDB-lite"/>
    </source>
</evidence>
<keyword evidence="6" id="KW-1003">Cell membrane</keyword>
<dbReference type="FunFam" id="2.70.150.10:FF:000021">
    <property type="entry name" value="Phospholipid-transporting ATPase"/>
    <property type="match status" value="1"/>
</dbReference>
<keyword evidence="9 21" id="KW-0479">Metal-binding</keyword>
<dbReference type="SFLD" id="SFLDG00002">
    <property type="entry name" value="C1.7:_P-type_atpase_like"/>
    <property type="match status" value="1"/>
</dbReference>
<dbReference type="GO" id="GO:0000287">
    <property type="term" value="F:magnesium ion binding"/>
    <property type="evidence" value="ECO:0007669"/>
    <property type="project" value="UniProtKB-UniRule"/>
</dbReference>
<comment type="catalytic activity">
    <reaction evidence="18">
        <text>a 1,2-diacyl-sn-glycero-3-phospho-L-serine(out) + ATP + H2O = a 1,2-diacyl-sn-glycero-3-phospho-L-serine(in) + ADP + phosphate + H(+)</text>
        <dbReference type="Rhea" id="RHEA:38567"/>
        <dbReference type="ChEBI" id="CHEBI:15377"/>
        <dbReference type="ChEBI" id="CHEBI:15378"/>
        <dbReference type="ChEBI" id="CHEBI:30616"/>
        <dbReference type="ChEBI" id="CHEBI:43474"/>
        <dbReference type="ChEBI" id="CHEBI:57262"/>
        <dbReference type="ChEBI" id="CHEBI:456216"/>
    </reaction>
    <physiologicalReaction direction="left-to-right" evidence="18">
        <dbReference type="Rhea" id="RHEA:38568"/>
    </physiologicalReaction>
</comment>
<dbReference type="InterPro" id="IPR032630">
    <property type="entry name" value="P_typ_ATPase_c"/>
</dbReference>
<comment type="similarity">
    <text evidence="5 22">Belongs to the cation transport ATPase (P-type) (TC 3.A.3) family. Type IV subfamily.</text>
</comment>
<feature type="transmembrane region" description="Helical" evidence="22">
    <location>
        <begin position="1065"/>
        <end position="1085"/>
    </location>
</feature>
<feature type="region of interest" description="Disordered" evidence="23">
    <location>
        <begin position="25"/>
        <end position="62"/>
    </location>
</feature>
<dbReference type="GO" id="GO:0045332">
    <property type="term" value="P:phospholipid translocation"/>
    <property type="evidence" value="ECO:0007669"/>
    <property type="project" value="TreeGrafter"/>
</dbReference>
<dbReference type="NCBIfam" id="TIGR01494">
    <property type="entry name" value="ATPase_P-type"/>
    <property type="match status" value="1"/>
</dbReference>
<evidence type="ECO:0000259" key="26">
    <source>
        <dbReference type="Pfam" id="PF16212"/>
    </source>
</evidence>
<evidence type="ECO:0000256" key="13">
    <source>
        <dbReference type="ARBA" id="ARBA00022967"/>
    </source>
</evidence>
<keyword evidence="10 20" id="KW-0547">Nucleotide-binding</keyword>
<dbReference type="CDD" id="cd02073">
    <property type="entry name" value="P-type_ATPase_APLT_Dnf-like"/>
    <property type="match status" value="1"/>
</dbReference>
<dbReference type="Proteomes" id="UP001458880">
    <property type="component" value="Unassembled WGS sequence"/>
</dbReference>
<dbReference type="EMBL" id="JASPKY010000534">
    <property type="protein sequence ID" value="KAK9693676.1"/>
    <property type="molecule type" value="Genomic_DNA"/>
</dbReference>
<dbReference type="InterPro" id="IPR006539">
    <property type="entry name" value="P-type_ATPase_IV"/>
</dbReference>
<feature type="transmembrane region" description="Helical" evidence="22">
    <location>
        <begin position="1026"/>
        <end position="1045"/>
    </location>
</feature>
<feature type="active site" description="4-aspartylphosphate intermediate" evidence="19">
    <location>
        <position position="444"/>
    </location>
</feature>
<dbReference type="InterPro" id="IPR059000">
    <property type="entry name" value="ATPase_P-type_domA"/>
</dbReference>
<evidence type="ECO:0000256" key="20">
    <source>
        <dbReference type="PIRSR" id="PIRSR606539-2"/>
    </source>
</evidence>
<feature type="transmembrane region" description="Helical" evidence="22">
    <location>
        <begin position="907"/>
        <end position="927"/>
    </location>
</feature>
<feature type="domain" description="P-type ATPase C-terminal" evidence="26">
    <location>
        <begin position="843"/>
        <end position="1092"/>
    </location>
</feature>
<dbReference type="InterPro" id="IPR001757">
    <property type="entry name" value="P_typ_ATPase"/>
</dbReference>
<evidence type="ECO:0000313" key="28">
    <source>
        <dbReference type="Proteomes" id="UP001458880"/>
    </source>
</evidence>
<dbReference type="Gene3D" id="3.40.50.1000">
    <property type="entry name" value="HAD superfamily/HAD-like"/>
    <property type="match status" value="1"/>
</dbReference>
<dbReference type="FunFam" id="3.40.50.1000:FF:000010">
    <property type="entry name" value="Phospholipid-transporting ATPase"/>
    <property type="match status" value="1"/>
</dbReference>
<feature type="transmembrane region" description="Helical" evidence="22">
    <location>
        <begin position="328"/>
        <end position="351"/>
    </location>
</feature>
<keyword evidence="11 20" id="KW-0067">ATP-binding</keyword>
<proteinExistence type="inferred from homology"/>
<keyword evidence="8 22" id="KW-0812">Transmembrane</keyword>
<dbReference type="GO" id="GO:0005886">
    <property type="term" value="C:plasma membrane"/>
    <property type="evidence" value="ECO:0007669"/>
    <property type="project" value="UniProtKB-SubCell"/>
</dbReference>
<feature type="binding site" evidence="21">
    <location>
        <position position="446"/>
    </location>
    <ligand>
        <name>Mg(2+)</name>
        <dbReference type="ChEBI" id="CHEBI:18420"/>
    </ligand>
</feature>
<keyword evidence="12 21" id="KW-0460">Magnesium</keyword>
<feature type="binding site" evidence="20">
    <location>
        <position position="702"/>
    </location>
    <ligand>
        <name>ATP</name>
        <dbReference type="ChEBI" id="CHEBI:30616"/>
    </ligand>
</feature>
<evidence type="ECO:0000259" key="25">
    <source>
        <dbReference type="Pfam" id="PF16209"/>
    </source>
</evidence>
<keyword evidence="28" id="KW-1185">Reference proteome</keyword>
<evidence type="ECO:0000256" key="1">
    <source>
        <dbReference type="ARBA" id="ARBA00001946"/>
    </source>
</evidence>
<feature type="binding site" evidence="20">
    <location>
        <position position="564"/>
    </location>
    <ligand>
        <name>ATP</name>
        <dbReference type="ChEBI" id="CHEBI:30616"/>
    </ligand>
</feature>
<dbReference type="EC" id="7.6.2.1" evidence="22"/>
<evidence type="ECO:0000256" key="8">
    <source>
        <dbReference type="ARBA" id="ARBA00022692"/>
    </source>
</evidence>
<name>A0AAW1IV09_POPJA</name>
<dbReference type="SUPFAM" id="SSF81665">
    <property type="entry name" value="Calcium ATPase, transmembrane domain M"/>
    <property type="match status" value="1"/>
</dbReference>
<organism evidence="27 28">
    <name type="scientific">Popillia japonica</name>
    <name type="common">Japanese beetle</name>
    <dbReference type="NCBI Taxonomy" id="7064"/>
    <lineage>
        <taxon>Eukaryota</taxon>
        <taxon>Metazoa</taxon>
        <taxon>Ecdysozoa</taxon>
        <taxon>Arthropoda</taxon>
        <taxon>Hexapoda</taxon>
        <taxon>Insecta</taxon>
        <taxon>Pterygota</taxon>
        <taxon>Neoptera</taxon>
        <taxon>Endopterygota</taxon>
        <taxon>Coleoptera</taxon>
        <taxon>Polyphaga</taxon>
        <taxon>Scarabaeiformia</taxon>
        <taxon>Scarabaeidae</taxon>
        <taxon>Rutelinae</taxon>
        <taxon>Popillia</taxon>
    </lineage>
</organism>